<evidence type="ECO:0000313" key="2">
    <source>
        <dbReference type="Proteomes" id="UP000239494"/>
    </source>
</evidence>
<dbReference type="InterPro" id="IPR009593">
    <property type="entry name" value="DUF1203"/>
</dbReference>
<name>A0A2T0TKU7_9PSEU</name>
<gene>
    <name evidence="1" type="ORF">CLV43_101528</name>
</gene>
<sequence length="148" mass="15748">MRIHAFPDDVVDRARSLAGTDEHHELLPEGPGSPLRCCLGRAGDGEPLVLFRYSPEAGTGPYEEVGPVFVHAEACGGPERTDVLPAALVAAPRVLRAYDGRGRIHSGEAAGPGEVEAVVEKLLADPDVEQVQVRSLSHGCFLFAVTRD</sequence>
<dbReference type="PIRSF" id="PIRSF034110">
    <property type="entry name" value="DUF1203"/>
    <property type="match status" value="1"/>
</dbReference>
<dbReference type="Proteomes" id="UP000239494">
    <property type="component" value="Unassembled WGS sequence"/>
</dbReference>
<dbReference type="AlphaFoldDB" id="A0A2T0TKU7"/>
<reference evidence="1 2" key="1">
    <citation type="submission" date="2018-03" db="EMBL/GenBank/DDBJ databases">
        <title>Genomic Encyclopedia of Archaeal and Bacterial Type Strains, Phase II (KMG-II): from individual species to whole genera.</title>
        <authorList>
            <person name="Goeker M."/>
        </authorList>
    </citation>
    <scope>NUCLEOTIDE SEQUENCE [LARGE SCALE GENOMIC DNA]</scope>
    <source>
        <strain evidence="1 2">DSM 44720</strain>
    </source>
</reference>
<dbReference type="OrthoDB" id="118609at2"/>
<keyword evidence="2" id="KW-1185">Reference proteome</keyword>
<dbReference type="EMBL" id="PVTF01000001">
    <property type="protein sequence ID" value="PRY46255.1"/>
    <property type="molecule type" value="Genomic_DNA"/>
</dbReference>
<proteinExistence type="predicted"/>
<dbReference type="Pfam" id="PF06718">
    <property type="entry name" value="DUF1203"/>
    <property type="match status" value="1"/>
</dbReference>
<organism evidence="1 2">
    <name type="scientific">Umezawaea tangerina</name>
    <dbReference type="NCBI Taxonomy" id="84725"/>
    <lineage>
        <taxon>Bacteria</taxon>
        <taxon>Bacillati</taxon>
        <taxon>Actinomycetota</taxon>
        <taxon>Actinomycetes</taxon>
        <taxon>Pseudonocardiales</taxon>
        <taxon>Pseudonocardiaceae</taxon>
        <taxon>Umezawaea</taxon>
    </lineage>
</organism>
<evidence type="ECO:0000313" key="1">
    <source>
        <dbReference type="EMBL" id="PRY46255.1"/>
    </source>
</evidence>
<accession>A0A2T0TKU7</accession>
<comment type="caution">
    <text evidence="1">The sequence shown here is derived from an EMBL/GenBank/DDBJ whole genome shotgun (WGS) entry which is preliminary data.</text>
</comment>
<protein>
    <submittedName>
        <fullName evidence="1">Uncharacterized protein DUF1203</fullName>
    </submittedName>
</protein>
<dbReference type="RefSeq" id="WP_106185311.1">
    <property type="nucleotide sequence ID" value="NZ_PVTF01000001.1"/>
</dbReference>